<dbReference type="InterPro" id="IPR013094">
    <property type="entry name" value="AB_hydrolase_3"/>
</dbReference>
<sequence>MATDSQPNEKLTIPFKTRIALKFISTFTDNAQRPDGTINRRFLRLFDFRAPPNPNPVSSVSSSDFVVDPSRDLWFRLFTPHVSGDRIPVVVFFHGGGFAFLSANAYPYDSVCRRLARKLPAYVVSVNYRLAPEHRYPAQYDDGFDALRFIEENRGTVLPANADLSRCFLAGDSAGGNIAHNVAVRVCRARCFTAVKLVGLISIQPFFGGEERTEAEKRLVGMPLVSPDRTDWCWRALLPEGSNRDHEAAKPNVVDISGLDYPETMVVVAGFDPLRDWQRSYCEWINSSGKRAALAEYPNMFHAFYIFPELPESGQLIQRIKDFVAERVSPFGPFQRIKKRCVVGGREVKVKYTVNAFIARIQCPYRSYYLYPTCL</sequence>
<dbReference type="Pfam" id="PF07859">
    <property type="entry name" value="Abhydrolase_3"/>
    <property type="match status" value="1"/>
</dbReference>
<dbReference type="GO" id="GO:0052689">
    <property type="term" value="F:carboxylic ester hydrolase activity"/>
    <property type="evidence" value="ECO:0007669"/>
    <property type="project" value="TreeGrafter"/>
</dbReference>
<comment type="similarity">
    <text evidence="1">Belongs to the 'GDXG' lipolytic enzyme family.</text>
</comment>
<dbReference type="Proteomes" id="UP000836841">
    <property type="component" value="Chromosome 2"/>
</dbReference>
<gene>
    <name evidence="3" type="ORF">TAV2_LOCUS6821</name>
</gene>
<dbReference type="InterPro" id="IPR029058">
    <property type="entry name" value="AB_hydrolase_fold"/>
</dbReference>
<evidence type="ECO:0000313" key="3">
    <source>
        <dbReference type="EMBL" id="CAH2044192.1"/>
    </source>
</evidence>
<dbReference type="SUPFAM" id="SSF53474">
    <property type="entry name" value="alpha/beta-Hydrolases"/>
    <property type="match status" value="1"/>
</dbReference>
<dbReference type="InterPro" id="IPR050466">
    <property type="entry name" value="Carboxylest/Gibb_receptor"/>
</dbReference>
<accession>A0AAU9RKR2</accession>
<dbReference type="GO" id="GO:0009860">
    <property type="term" value="P:pollen tube growth"/>
    <property type="evidence" value="ECO:0007669"/>
    <property type="project" value="TreeGrafter"/>
</dbReference>
<organism evidence="3 4">
    <name type="scientific">Thlaspi arvense</name>
    <name type="common">Field penny-cress</name>
    <dbReference type="NCBI Taxonomy" id="13288"/>
    <lineage>
        <taxon>Eukaryota</taxon>
        <taxon>Viridiplantae</taxon>
        <taxon>Streptophyta</taxon>
        <taxon>Embryophyta</taxon>
        <taxon>Tracheophyta</taxon>
        <taxon>Spermatophyta</taxon>
        <taxon>Magnoliopsida</taxon>
        <taxon>eudicotyledons</taxon>
        <taxon>Gunneridae</taxon>
        <taxon>Pentapetalae</taxon>
        <taxon>rosids</taxon>
        <taxon>malvids</taxon>
        <taxon>Brassicales</taxon>
        <taxon>Brassicaceae</taxon>
        <taxon>Thlaspideae</taxon>
        <taxon>Thlaspi</taxon>
    </lineage>
</organism>
<dbReference type="Gene3D" id="3.40.50.1820">
    <property type="entry name" value="alpha/beta hydrolase"/>
    <property type="match status" value="1"/>
</dbReference>
<proteinExistence type="inferred from homology"/>
<keyword evidence="4" id="KW-1185">Reference proteome</keyword>
<name>A0AAU9RKR2_THLAR</name>
<dbReference type="AlphaFoldDB" id="A0AAU9RKR2"/>
<dbReference type="PANTHER" id="PTHR23024:SF609">
    <property type="entry name" value="CARBOXYLESTERASE 18-RELATED"/>
    <property type="match status" value="1"/>
</dbReference>
<dbReference type="PANTHER" id="PTHR23024">
    <property type="entry name" value="ARYLACETAMIDE DEACETYLASE"/>
    <property type="match status" value="1"/>
</dbReference>
<evidence type="ECO:0000313" key="4">
    <source>
        <dbReference type="Proteomes" id="UP000836841"/>
    </source>
</evidence>
<evidence type="ECO:0000259" key="2">
    <source>
        <dbReference type="Pfam" id="PF07859"/>
    </source>
</evidence>
<feature type="domain" description="Alpha/beta hydrolase fold-3" evidence="2">
    <location>
        <begin position="90"/>
        <end position="305"/>
    </location>
</feature>
<protein>
    <recommendedName>
        <fullName evidence="2">Alpha/beta hydrolase fold-3 domain-containing protein</fullName>
    </recommendedName>
</protein>
<dbReference type="EMBL" id="OU466858">
    <property type="protein sequence ID" value="CAH2044192.1"/>
    <property type="molecule type" value="Genomic_DNA"/>
</dbReference>
<reference evidence="3 4" key="1">
    <citation type="submission" date="2022-03" db="EMBL/GenBank/DDBJ databases">
        <authorList>
            <person name="Nunn A."/>
            <person name="Chopra R."/>
            <person name="Nunn A."/>
            <person name="Contreras Garrido A."/>
        </authorList>
    </citation>
    <scope>NUCLEOTIDE SEQUENCE [LARGE SCALE GENOMIC DNA]</scope>
</reference>
<evidence type="ECO:0000256" key="1">
    <source>
        <dbReference type="ARBA" id="ARBA00010515"/>
    </source>
</evidence>